<evidence type="ECO:0000313" key="1">
    <source>
        <dbReference type="EMBL" id="AEF82273.1"/>
    </source>
</evidence>
<dbReference type="KEGG" id="taz:TREAZ_2609"/>
<protein>
    <submittedName>
        <fullName evidence="1">Uncharacterized protein</fullName>
    </submittedName>
</protein>
<accession>F5YEG1</accession>
<dbReference type="EMBL" id="CP001841">
    <property type="protein sequence ID" value="AEF82273.1"/>
    <property type="molecule type" value="Genomic_DNA"/>
</dbReference>
<dbReference type="STRING" id="545695.TREAZ_2609"/>
<sequence>MKKVQHNVRWEGWLSNAIDEWGRENGGKTFSDSVNYLLACELDRLGYKREVYEPGIYEKTKDENTGLNKPHR</sequence>
<dbReference type="AlphaFoldDB" id="F5YEG1"/>
<evidence type="ECO:0000313" key="2">
    <source>
        <dbReference type="Proteomes" id="UP000009222"/>
    </source>
</evidence>
<dbReference type="HOGENOM" id="CLU_2721081_0_0_12"/>
<organism evidence="1 2">
    <name type="scientific">Leadbettera azotonutricia (strain ATCC BAA-888 / DSM 13862 / ZAS-9)</name>
    <name type="common">Treponema azotonutricium</name>
    <dbReference type="NCBI Taxonomy" id="545695"/>
    <lineage>
        <taxon>Bacteria</taxon>
        <taxon>Pseudomonadati</taxon>
        <taxon>Spirochaetota</taxon>
        <taxon>Spirochaetia</taxon>
        <taxon>Spirochaetales</taxon>
        <taxon>Breznakiellaceae</taxon>
        <taxon>Leadbettera</taxon>
    </lineage>
</organism>
<proteinExistence type="predicted"/>
<gene>
    <name evidence="1" type="ordered locus">TREAZ_2609</name>
</gene>
<keyword evidence="2" id="KW-1185">Reference proteome</keyword>
<dbReference type="Proteomes" id="UP000009222">
    <property type="component" value="Chromosome"/>
</dbReference>
<dbReference type="RefSeq" id="WP_015712922.1">
    <property type="nucleotide sequence ID" value="NC_015577.1"/>
</dbReference>
<dbReference type="OrthoDB" id="9854414at2"/>
<dbReference type="InParanoid" id="F5YEG1"/>
<reference evidence="1 2" key="2">
    <citation type="journal article" date="2011" name="ISME J.">
        <title>RNA-seq reveals cooperative metabolic interactions between two termite-gut spirochete species in co-culture.</title>
        <authorList>
            <person name="Rosenthal A.Z."/>
            <person name="Matson E.G."/>
            <person name="Eldar A."/>
            <person name="Leadbetter J.R."/>
        </authorList>
    </citation>
    <scope>NUCLEOTIDE SEQUENCE [LARGE SCALE GENOMIC DNA]</scope>
    <source>
        <strain evidence="2">ATCC BAA-888 / DSM 13862 / ZAS-9</strain>
    </source>
</reference>
<name>F5YEG1_LEAAZ</name>
<reference evidence="2" key="1">
    <citation type="submission" date="2009-12" db="EMBL/GenBank/DDBJ databases">
        <title>Complete sequence of Treponema azotonutricium strain ZAS-9.</title>
        <authorList>
            <person name="Tetu S.G."/>
            <person name="Matson E."/>
            <person name="Ren Q."/>
            <person name="Seshadri R."/>
            <person name="Elbourne L."/>
            <person name="Hassan K.A."/>
            <person name="Durkin A."/>
            <person name="Radune D."/>
            <person name="Mohamoud Y."/>
            <person name="Shay R."/>
            <person name="Jin S."/>
            <person name="Zhang X."/>
            <person name="Lucey K."/>
            <person name="Ballor N.R."/>
            <person name="Ottesen E."/>
            <person name="Rosenthal R."/>
            <person name="Allen A."/>
            <person name="Leadbetter J.R."/>
            <person name="Paulsen I.T."/>
        </authorList>
    </citation>
    <scope>NUCLEOTIDE SEQUENCE [LARGE SCALE GENOMIC DNA]</scope>
    <source>
        <strain evidence="2">ATCC BAA-888 / DSM 13862 / ZAS-9</strain>
    </source>
</reference>